<dbReference type="Proteomes" id="UP000231912">
    <property type="component" value="Unassembled WGS sequence"/>
</dbReference>
<dbReference type="AlphaFoldDB" id="A0A2M9ZEA5"/>
<evidence type="ECO:0000313" key="1">
    <source>
        <dbReference type="EMBL" id="PJZ66755.1"/>
    </source>
</evidence>
<evidence type="ECO:0000313" key="2">
    <source>
        <dbReference type="Proteomes" id="UP000231912"/>
    </source>
</evidence>
<comment type="caution">
    <text evidence="1">The sequence shown here is derived from an EMBL/GenBank/DDBJ whole genome shotgun (WGS) entry which is preliminary data.</text>
</comment>
<dbReference type="EMBL" id="NPDT01000001">
    <property type="protein sequence ID" value="PJZ66755.1"/>
    <property type="molecule type" value="Genomic_DNA"/>
</dbReference>
<sequence>MNVRIRPDRQSEKIGFLPYGTKILAERAQTFEVQNNAKIYWFYIPDMDGYVFGDFLSDIPPPEGKKKAILFLYSGNNCGYYKNETLTIQDGIARLEIDWEEEGGFCSKGLLEGIVSFRNGRMSISQWKGNRLKEH</sequence>
<dbReference type="RefSeq" id="WP_100757351.1">
    <property type="nucleotide sequence ID" value="NZ_NPDT01000001.1"/>
</dbReference>
<reference evidence="1 2" key="1">
    <citation type="submission" date="2017-07" db="EMBL/GenBank/DDBJ databases">
        <title>Leptospira spp. isolated from tropical soils.</title>
        <authorList>
            <person name="Thibeaux R."/>
            <person name="Iraola G."/>
            <person name="Ferres I."/>
            <person name="Bierque E."/>
            <person name="Girault D."/>
            <person name="Soupe-Gilbert M.-E."/>
            <person name="Picardeau M."/>
            <person name="Goarant C."/>
        </authorList>
    </citation>
    <scope>NUCLEOTIDE SEQUENCE [LARGE SCALE GENOMIC DNA]</scope>
    <source>
        <strain evidence="1 2">FH2-C-A2</strain>
    </source>
</reference>
<name>A0A2M9ZEA5_9LEPT</name>
<organism evidence="1 2">
    <name type="scientific">Leptospira wolffii</name>
    <dbReference type="NCBI Taxonomy" id="409998"/>
    <lineage>
        <taxon>Bacteria</taxon>
        <taxon>Pseudomonadati</taxon>
        <taxon>Spirochaetota</taxon>
        <taxon>Spirochaetia</taxon>
        <taxon>Leptospirales</taxon>
        <taxon>Leptospiraceae</taxon>
        <taxon>Leptospira</taxon>
    </lineage>
</organism>
<accession>A0A2M9ZEA5</accession>
<protein>
    <recommendedName>
        <fullName evidence="3">SH3 domain-containing protein</fullName>
    </recommendedName>
</protein>
<gene>
    <name evidence="1" type="ORF">CH371_01225</name>
</gene>
<proteinExistence type="predicted"/>
<evidence type="ECO:0008006" key="3">
    <source>
        <dbReference type="Google" id="ProtNLM"/>
    </source>
</evidence>